<evidence type="ECO:0000313" key="1">
    <source>
        <dbReference type="EMBL" id="TDV34205.1"/>
    </source>
</evidence>
<gene>
    <name evidence="1" type="ORF">EDF87_1353</name>
</gene>
<comment type="caution">
    <text evidence="1">The sequence shown here is derived from an EMBL/GenBank/DDBJ whole genome shotgun (WGS) entry which is preliminary data.</text>
</comment>
<proteinExistence type="predicted"/>
<dbReference type="EMBL" id="SOCQ01000035">
    <property type="protein sequence ID" value="TDV34205.1"/>
    <property type="molecule type" value="Genomic_DNA"/>
</dbReference>
<accession>A0A4R7UQY0</accession>
<organism evidence="1 2">
    <name type="scientific">Pseudomonas helmanticensis</name>
    <dbReference type="NCBI Taxonomy" id="1471381"/>
    <lineage>
        <taxon>Bacteria</taxon>
        <taxon>Pseudomonadati</taxon>
        <taxon>Pseudomonadota</taxon>
        <taxon>Gammaproteobacteria</taxon>
        <taxon>Pseudomonadales</taxon>
        <taxon>Pseudomonadaceae</taxon>
        <taxon>Pseudomonas</taxon>
    </lineage>
</organism>
<sequence length="122" mass="13606">MSAPINHQAYAKTKLLVEAIDRRDSSTLEQNFGISSSVADEIYECIEDYFVKDTKISIAPEEKAFDLSIKGRPYIDVYETNKKAIGLECVLFADGAPGEAILHLEVSEVNGMLMVYCKYIGF</sequence>
<reference evidence="1 2" key="1">
    <citation type="submission" date="2019-03" db="EMBL/GenBank/DDBJ databases">
        <title>Genomic analyses of the natural microbiome of Caenorhabditis elegans.</title>
        <authorList>
            <person name="Samuel B."/>
        </authorList>
    </citation>
    <scope>NUCLEOTIDE SEQUENCE [LARGE SCALE GENOMIC DNA]</scope>
    <source>
        <strain evidence="1 2">BIGb0525</strain>
    </source>
</reference>
<evidence type="ECO:0000313" key="2">
    <source>
        <dbReference type="Proteomes" id="UP000295804"/>
    </source>
</evidence>
<dbReference type="RefSeq" id="WP_134178518.1">
    <property type="nucleotide sequence ID" value="NZ_SOCQ01000035.1"/>
</dbReference>
<protein>
    <submittedName>
        <fullName evidence="1">Uncharacterized protein</fullName>
    </submittedName>
</protein>
<name>A0A4R7UQY0_9PSED</name>
<dbReference type="AlphaFoldDB" id="A0A4R7UQY0"/>
<dbReference type="Proteomes" id="UP000295804">
    <property type="component" value="Unassembled WGS sequence"/>
</dbReference>